<dbReference type="HAMAP" id="MF_01147">
    <property type="entry name" value="Lgt"/>
    <property type="match status" value="1"/>
</dbReference>
<keyword evidence="9" id="KW-0328">Glycosyltransferase</keyword>
<dbReference type="UniPathway" id="UPA00664"/>
<feature type="binding site" evidence="7">
    <location>
        <position position="141"/>
    </location>
    <ligand>
        <name>a 1,2-diacyl-sn-glycero-3-phospho-(1'-sn-glycerol)</name>
        <dbReference type="ChEBI" id="CHEBI:64716"/>
    </ligand>
</feature>
<comment type="catalytic activity">
    <reaction evidence="7">
        <text>L-cysteinyl-[prolipoprotein] + a 1,2-diacyl-sn-glycero-3-phospho-(1'-sn-glycerol) = an S-1,2-diacyl-sn-glyceryl-L-cysteinyl-[prolipoprotein] + sn-glycerol 1-phosphate + H(+)</text>
        <dbReference type="Rhea" id="RHEA:56712"/>
        <dbReference type="Rhea" id="RHEA-COMP:14679"/>
        <dbReference type="Rhea" id="RHEA-COMP:14680"/>
        <dbReference type="ChEBI" id="CHEBI:15378"/>
        <dbReference type="ChEBI" id="CHEBI:29950"/>
        <dbReference type="ChEBI" id="CHEBI:57685"/>
        <dbReference type="ChEBI" id="CHEBI:64716"/>
        <dbReference type="ChEBI" id="CHEBI:140658"/>
        <dbReference type="EC" id="2.5.1.145"/>
    </reaction>
</comment>
<evidence type="ECO:0000256" key="3">
    <source>
        <dbReference type="ARBA" id="ARBA00022679"/>
    </source>
</evidence>
<comment type="function">
    <text evidence="7">Catalyzes the transfer of the diacylglyceryl group from phosphatidylglycerol to the sulfhydryl group of the N-terminal cysteine of a prolipoprotein, the first step in the formation of mature lipoproteins.</text>
</comment>
<keyword evidence="9" id="KW-0449">Lipoprotein</keyword>
<evidence type="ECO:0000256" key="8">
    <source>
        <dbReference type="SAM" id="MobiDB-lite"/>
    </source>
</evidence>
<dbReference type="AlphaFoldDB" id="A0A0B7NPX7"/>
<dbReference type="EMBL" id="LM676387">
    <property type="protein sequence ID" value="CEP25935.1"/>
    <property type="molecule type" value="Genomic_DNA"/>
</dbReference>
<dbReference type="PROSITE" id="PS01311">
    <property type="entry name" value="LGT"/>
    <property type="match status" value="1"/>
</dbReference>
<feature type="transmembrane region" description="Helical" evidence="7">
    <location>
        <begin position="182"/>
        <end position="199"/>
    </location>
</feature>
<evidence type="ECO:0000256" key="5">
    <source>
        <dbReference type="ARBA" id="ARBA00022989"/>
    </source>
</evidence>
<evidence type="ECO:0000256" key="4">
    <source>
        <dbReference type="ARBA" id="ARBA00022692"/>
    </source>
</evidence>
<name>A0A0B7NPX7_PROFF</name>
<evidence type="ECO:0000313" key="9">
    <source>
        <dbReference type="EMBL" id="CEP25935.1"/>
    </source>
</evidence>
<keyword evidence="5 7" id="KW-1133">Transmembrane helix</keyword>
<dbReference type="PANTHER" id="PTHR30589:SF0">
    <property type="entry name" value="PHOSPHATIDYLGLYCEROL--PROLIPOPROTEIN DIACYLGLYCERYL TRANSFERASE"/>
    <property type="match status" value="1"/>
</dbReference>
<evidence type="ECO:0000256" key="6">
    <source>
        <dbReference type="ARBA" id="ARBA00023136"/>
    </source>
</evidence>
<dbReference type="Pfam" id="PF01790">
    <property type="entry name" value="LGT"/>
    <property type="match status" value="1"/>
</dbReference>
<dbReference type="InterPro" id="IPR001640">
    <property type="entry name" value="Lgt"/>
</dbReference>
<feature type="transmembrane region" description="Helical" evidence="7">
    <location>
        <begin position="56"/>
        <end position="74"/>
    </location>
</feature>
<keyword evidence="2 7" id="KW-1003">Cell membrane</keyword>
<feature type="transmembrane region" description="Helical" evidence="7">
    <location>
        <begin position="122"/>
        <end position="140"/>
    </location>
</feature>
<proteinExistence type="inferred from homology"/>
<feature type="transmembrane region" description="Helical" evidence="7">
    <location>
        <begin position="94"/>
        <end position="115"/>
    </location>
</feature>
<dbReference type="GO" id="GO:0005886">
    <property type="term" value="C:plasma membrane"/>
    <property type="evidence" value="ECO:0007669"/>
    <property type="project" value="UniProtKB-SubCell"/>
</dbReference>
<gene>
    <name evidence="7 9" type="primary">lgt</name>
    <name evidence="9" type="ORF">PFCIRM138_03155</name>
</gene>
<feature type="transmembrane region" description="Helical" evidence="7">
    <location>
        <begin position="241"/>
        <end position="259"/>
    </location>
</feature>
<keyword evidence="3 7" id="KW-0808">Transferase</keyword>
<accession>A0A0B7NPX7</accession>
<evidence type="ECO:0000256" key="2">
    <source>
        <dbReference type="ARBA" id="ARBA00022475"/>
    </source>
</evidence>
<comment type="pathway">
    <text evidence="7">Protein modification; lipoprotein biosynthesis (diacylglyceryl transfer).</text>
</comment>
<dbReference type="GO" id="GO:0008961">
    <property type="term" value="F:phosphatidylglycerol-prolipoprotein diacylglyceryl transferase activity"/>
    <property type="evidence" value="ECO:0007669"/>
    <property type="project" value="UniProtKB-UniRule"/>
</dbReference>
<sequence length="323" mass="35393">MSPLFIPSPPISSFSLGPLTIHFYALCILAGIVVAAVLGNRRLARQGATREQFESMLLWVVVIGIIGARAYHVITDHELYFGPGRHPIDALKIWNGGLGIWGGVAAGALTAWVWCRRNGMRFGVVADALAPAVIFAQALGRLGNWFNQELFGRPTTLPWGLLIDPEHRPVGYEQFATFHPTFLYELIWDVLGGFLLLWLGRRFAMGRGKLFTCYVMYYCLGRFFIEALRIDPANTIGGFRINNYTSAIVFVLATILFIWQLRFRPGNAPDVWRASPDTAVPTGDHSAGPAPIADDAPTQVSPGPDASGSGTHVPNAPRGESFN</sequence>
<dbReference type="GO" id="GO:0042158">
    <property type="term" value="P:lipoprotein biosynthetic process"/>
    <property type="evidence" value="ECO:0007669"/>
    <property type="project" value="UniProtKB-UniRule"/>
</dbReference>
<feature type="region of interest" description="Disordered" evidence="8">
    <location>
        <begin position="274"/>
        <end position="323"/>
    </location>
</feature>
<dbReference type="PANTHER" id="PTHR30589">
    <property type="entry name" value="PROLIPOPROTEIN DIACYLGLYCERYL TRANSFERASE"/>
    <property type="match status" value="1"/>
</dbReference>
<evidence type="ECO:0000256" key="1">
    <source>
        <dbReference type="ARBA" id="ARBA00007150"/>
    </source>
</evidence>
<comment type="subcellular location">
    <subcellularLocation>
        <location evidence="7">Cell membrane</location>
        <topology evidence="7">Multi-pass membrane protein</topology>
    </subcellularLocation>
</comment>
<comment type="similarity">
    <text evidence="1 7">Belongs to the Lgt family.</text>
</comment>
<protein>
    <recommendedName>
        <fullName evidence="7">Phosphatidylglycerol--prolipoprotein diacylglyceryl transferase</fullName>
        <ecNumber evidence="7">2.5.1.145</ecNumber>
    </recommendedName>
</protein>
<evidence type="ECO:0000256" key="7">
    <source>
        <dbReference type="HAMAP-Rule" id="MF_01147"/>
    </source>
</evidence>
<organism evidence="9">
    <name type="scientific">Propionibacterium freudenreichii subsp. freudenreichii</name>
    <dbReference type="NCBI Taxonomy" id="66712"/>
    <lineage>
        <taxon>Bacteria</taxon>
        <taxon>Bacillati</taxon>
        <taxon>Actinomycetota</taxon>
        <taxon>Actinomycetes</taxon>
        <taxon>Propionibacteriales</taxon>
        <taxon>Propionibacteriaceae</taxon>
        <taxon>Propionibacterium</taxon>
    </lineage>
</organism>
<keyword evidence="4 7" id="KW-0812">Transmembrane</keyword>
<dbReference type="EC" id="2.5.1.145" evidence="7"/>
<dbReference type="NCBIfam" id="TIGR00544">
    <property type="entry name" value="lgt"/>
    <property type="match status" value="1"/>
</dbReference>
<reference evidence="9" key="1">
    <citation type="submission" date="2014-08" db="EMBL/GenBank/DDBJ databases">
        <authorList>
            <person name="Falentin Helene"/>
        </authorList>
    </citation>
    <scope>NUCLEOTIDE SEQUENCE</scope>
</reference>
<keyword evidence="6 7" id="KW-0472">Membrane</keyword>
<feature type="transmembrane region" description="Helical" evidence="7">
    <location>
        <begin position="20"/>
        <end position="44"/>
    </location>
</feature>